<accession>A0A1M7UIP5</accession>
<feature type="transmembrane region" description="Helical" evidence="8">
    <location>
        <begin position="298"/>
        <end position="318"/>
    </location>
</feature>
<evidence type="ECO:0000256" key="5">
    <source>
        <dbReference type="ARBA" id="ARBA00022692"/>
    </source>
</evidence>
<keyword evidence="3" id="KW-1003">Cell membrane</keyword>
<evidence type="ECO:0000313" key="10">
    <source>
        <dbReference type="EMBL" id="SHN82818.1"/>
    </source>
</evidence>
<feature type="domain" description="Major facilitator superfamily associated" evidence="9">
    <location>
        <begin position="21"/>
        <end position="365"/>
    </location>
</feature>
<dbReference type="InterPro" id="IPR036259">
    <property type="entry name" value="MFS_trans_sf"/>
</dbReference>
<evidence type="ECO:0000256" key="2">
    <source>
        <dbReference type="ARBA" id="ARBA00022448"/>
    </source>
</evidence>
<dbReference type="SUPFAM" id="SSF103473">
    <property type="entry name" value="MFS general substrate transporter"/>
    <property type="match status" value="1"/>
</dbReference>
<protein>
    <submittedName>
        <fullName evidence="10">MFS transporter, PPP family, 3-phenylpropionic acid transporter</fullName>
    </submittedName>
</protein>
<gene>
    <name evidence="10" type="ORF">SAMN05444170_5270</name>
</gene>
<keyword evidence="2" id="KW-0813">Transport</keyword>
<dbReference type="Proteomes" id="UP000184096">
    <property type="component" value="Chromosome I"/>
</dbReference>
<evidence type="ECO:0000313" key="11">
    <source>
        <dbReference type="Proteomes" id="UP000184096"/>
    </source>
</evidence>
<feature type="transmembrane region" description="Helical" evidence="8">
    <location>
        <begin position="173"/>
        <end position="193"/>
    </location>
</feature>
<feature type="transmembrane region" description="Helical" evidence="8">
    <location>
        <begin position="21"/>
        <end position="39"/>
    </location>
</feature>
<name>A0A1M7UIP5_9BRAD</name>
<evidence type="ECO:0000256" key="6">
    <source>
        <dbReference type="ARBA" id="ARBA00022989"/>
    </source>
</evidence>
<reference evidence="11" key="1">
    <citation type="submission" date="2016-11" db="EMBL/GenBank/DDBJ databases">
        <authorList>
            <person name="Varghese N."/>
            <person name="Submissions S."/>
        </authorList>
    </citation>
    <scope>NUCLEOTIDE SEQUENCE [LARGE SCALE GENOMIC DNA]</scope>
    <source>
        <strain evidence="11">GAS401</strain>
    </source>
</reference>
<dbReference type="PANTHER" id="PTHR23522">
    <property type="entry name" value="BLL5896 PROTEIN"/>
    <property type="match status" value="1"/>
</dbReference>
<organism evidence="10 11">
    <name type="scientific">Bradyrhizobium erythrophlei</name>
    <dbReference type="NCBI Taxonomy" id="1437360"/>
    <lineage>
        <taxon>Bacteria</taxon>
        <taxon>Pseudomonadati</taxon>
        <taxon>Pseudomonadota</taxon>
        <taxon>Alphaproteobacteria</taxon>
        <taxon>Hyphomicrobiales</taxon>
        <taxon>Nitrobacteraceae</taxon>
        <taxon>Bradyrhizobium</taxon>
    </lineage>
</organism>
<keyword evidence="11" id="KW-1185">Reference proteome</keyword>
<feature type="transmembrane region" description="Helical" evidence="8">
    <location>
        <begin position="366"/>
        <end position="384"/>
    </location>
</feature>
<dbReference type="PIRSF" id="PIRSF004925">
    <property type="entry name" value="HcaT"/>
    <property type="match status" value="1"/>
</dbReference>
<keyword evidence="5 8" id="KW-0812">Transmembrane</keyword>
<evidence type="ECO:0000256" key="8">
    <source>
        <dbReference type="SAM" id="Phobius"/>
    </source>
</evidence>
<dbReference type="NCBIfam" id="NF037955">
    <property type="entry name" value="mfs"/>
    <property type="match status" value="1"/>
</dbReference>
<proteinExistence type="predicted"/>
<feature type="transmembrane region" description="Helical" evidence="8">
    <location>
        <begin position="241"/>
        <end position="266"/>
    </location>
</feature>
<evidence type="ECO:0000256" key="1">
    <source>
        <dbReference type="ARBA" id="ARBA00004429"/>
    </source>
</evidence>
<evidence type="ECO:0000256" key="3">
    <source>
        <dbReference type="ARBA" id="ARBA00022475"/>
    </source>
</evidence>
<evidence type="ECO:0000256" key="4">
    <source>
        <dbReference type="ARBA" id="ARBA00022519"/>
    </source>
</evidence>
<dbReference type="InterPro" id="IPR024989">
    <property type="entry name" value="MFS_assoc_dom"/>
</dbReference>
<dbReference type="InterPro" id="IPR026032">
    <property type="entry name" value="HcaT-like"/>
</dbReference>
<feature type="transmembrane region" description="Helical" evidence="8">
    <location>
        <begin position="51"/>
        <end position="68"/>
    </location>
</feature>
<keyword evidence="6 8" id="KW-1133">Transmembrane helix</keyword>
<feature type="transmembrane region" description="Helical" evidence="8">
    <location>
        <begin position="339"/>
        <end position="360"/>
    </location>
</feature>
<dbReference type="Gene3D" id="1.20.1250.20">
    <property type="entry name" value="MFS general substrate transporter like domains"/>
    <property type="match status" value="2"/>
</dbReference>
<dbReference type="Pfam" id="PF12832">
    <property type="entry name" value="MFS_1_like"/>
    <property type="match status" value="1"/>
</dbReference>
<keyword evidence="4" id="KW-0997">Cell inner membrane</keyword>
<feature type="transmembrane region" description="Helical" evidence="8">
    <location>
        <begin position="273"/>
        <end position="292"/>
    </location>
</feature>
<dbReference type="PANTHER" id="PTHR23522:SF10">
    <property type="entry name" value="3-PHENYLPROPIONIC ACID TRANSPORTER-RELATED"/>
    <property type="match status" value="1"/>
</dbReference>
<comment type="subcellular location">
    <subcellularLocation>
        <location evidence="1">Cell inner membrane</location>
        <topology evidence="1">Multi-pass membrane protein</topology>
    </subcellularLocation>
</comment>
<dbReference type="EMBL" id="LT670849">
    <property type="protein sequence ID" value="SHN82818.1"/>
    <property type="molecule type" value="Genomic_DNA"/>
</dbReference>
<dbReference type="GO" id="GO:0005886">
    <property type="term" value="C:plasma membrane"/>
    <property type="evidence" value="ECO:0007669"/>
    <property type="project" value="UniProtKB-SubCell"/>
</dbReference>
<feature type="transmembrane region" description="Helical" evidence="8">
    <location>
        <begin position="214"/>
        <end position="235"/>
    </location>
</feature>
<keyword evidence="7 8" id="KW-0472">Membrane</keyword>
<dbReference type="AlphaFoldDB" id="A0A1M7UIP5"/>
<evidence type="ECO:0000256" key="7">
    <source>
        <dbReference type="ARBA" id="ARBA00023136"/>
    </source>
</evidence>
<dbReference type="OrthoDB" id="9150135at2"/>
<feature type="transmembrane region" description="Helical" evidence="8">
    <location>
        <begin position="147"/>
        <end position="167"/>
    </location>
</feature>
<evidence type="ECO:0000259" key="9">
    <source>
        <dbReference type="Pfam" id="PF12832"/>
    </source>
</evidence>
<dbReference type="GO" id="GO:0015528">
    <property type="term" value="F:lactose:proton symporter activity"/>
    <property type="evidence" value="ECO:0007669"/>
    <property type="project" value="TreeGrafter"/>
</dbReference>
<dbReference type="RefSeq" id="WP_072822303.1">
    <property type="nucleotide sequence ID" value="NZ_LT670849.1"/>
</dbReference>
<dbReference type="GO" id="GO:0030395">
    <property type="term" value="F:lactose binding"/>
    <property type="evidence" value="ECO:0007669"/>
    <property type="project" value="TreeGrafter"/>
</dbReference>
<sequence>MSFESQIPIASSIVSRRFARRLALFYGSIFALIGCHLPFFPVWLRAVGIDAAWIGVIAAVPAVTRFTVLPVVTGLAERHAAVRGAMVATAIVTAFGFAVIGTQHLPLAVFLVYAVTAASWTPTVPLTDAYALRGVARYGLDYGPLRLWGSAAFIAGALGCGLLADVIAPKHLIWIIVAAGVLAALIGLGLQPLDSRKAKSPAVHGTSALLRDGGFLAIIAASALIQGSHSTYYVFGSITWQLAGLGGLTIAGLWALGVIAEIAVFALSPRFTLQPSTLVIIGGLGSVSRWLITAQEPPVAVLAVVQLAHGLSFGLTQVGTMNLMVRHVPLSAITRAQGYLAACGGIVSSSASIISGMIYARYGQGAYYAMAVMALSGAAIMWAARRAVDVHPQSAASGG</sequence>